<dbReference type="InterPro" id="IPR026039">
    <property type="entry name" value="YfgM"/>
</dbReference>
<evidence type="ECO:0000256" key="4">
    <source>
        <dbReference type="ARBA" id="ARBA00022989"/>
    </source>
</evidence>
<evidence type="ECO:0000256" key="2">
    <source>
        <dbReference type="ARBA" id="ARBA00022475"/>
    </source>
</evidence>
<evidence type="ECO:0000256" key="9">
    <source>
        <dbReference type="SAM" id="Phobius"/>
    </source>
</evidence>
<keyword evidence="2" id="KW-1003">Cell membrane</keyword>
<name>A0A1T4WP09_9GAMM</name>
<evidence type="ECO:0000256" key="7">
    <source>
        <dbReference type="ARBA" id="ARBA00024197"/>
    </source>
</evidence>
<proteinExistence type="inferred from homology"/>
<keyword evidence="5 9" id="KW-0472">Membrane</keyword>
<dbReference type="AlphaFoldDB" id="A0A1T4WP09"/>
<dbReference type="RefSeq" id="WP_078922364.1">
    <property type="nucleotide sequence ID" value="NZ_FUYB01000007.1"/>
</dbReference>
<dbReference type="Proteomes" id="UP000190460">
    <property type="component" value="Unassembled WGS sequence"/>
</dbReference>
<reference evidence="12" key="1">
    <citation type="submission" date="2017-02" db="EMBL/GenBank/DDBJ databases">
        <authorList>
            <person name="Varghese N."/>
            <person name="Submissions S."/>
        </authorList>
    </citation>
    <scope>NUCLEOTIDE SEQUENCE [LARGE SCALE GENOMIC DNA]</scope>
    <source>
        <strain evidence="12">ATCC 49788</strain>
    </source>
</reference>
<accession>A0A1T4WP09</accession>
<evidence type="ECO:0000256" key="1">
    <source>
        <dbReference type="ARBA" id="ARBA00004401"/>
    </source>
</evidence>
<feature type="domain" description="Ancillary SecYEG translocon subunit/Cell division coordinator CpoB TPR" evidence="10">
    <location>
        <begin position="16"/>
        <end position="205"/>
    </location>
</feature>
<evidence type="ECO:0000256" key="6">
    <source>
        <dbReference type="ARBA" id="ARBA00023186"/>
    </source>
</evidence>
<dbReference type="InterPro" id="IPR018704">
    <property type="entry name" value="SecYEG/CpoB_TPR"/>
</dbReference>
<dbReference type="SUPFAM" id="SSF48452">
    <property type="entry name" value="TPR-like"/>
    <property type="match status" value="1"/>
</dbReference>
<sequence length="207" mass="22875">MIDYNKTDDEQAEDIKNWWKDNGLSVVAGIALAIAALFGWEYWQKYQITQMETASSLYNTTQTTADAAIATKNLEQLQSEYAKSPYAALASLETAKQHAEQGEYEPASAALRWVIEHSQDPDLKNAASVRLARVLAATAQYDEALQLASQTYATSYESVLEEIKGDIYSAQNKVEDARKAYERAILAAKNGSNELIKIKLDNLGKGA</sequence>
<keyword evidence="4 9" id="KW-1133">Transmembrane helix</keyword>
<dbReference type="EMBL" id="FUYB01000007">
    <property type="protein sequence ID" value="SKA78608.1"/>
    <property type="molecule type" value="Genomic_DNA"/>
</dbReference>
<feature type="transmembrane region" description="Helical" evidence="9">
    <location>
        <begin position="23"/>
        <end position="43"/>
    </location>
</feature>
<keyword evidence="3 9" id="KW-0812">Transmembrane</keyword>
<dbReference type="GO" id="GO:0044877">
    <property type="term" value="F:protein-containing complex binding"/>
    <property type="evidence" value="ECO:0007669"/>
    <property type="project" value="InterPro"/>
</dbReference>
<dbReference type="PANTHER" id="PTHR38035">
    <property type="entry name" value="UPF0070 PROTEIN YFGM"/>
    <property type="match status" value="1"/>
</dbReference>
<evidence type="ECO:0000313" key="11">
    <source>
        <dbReference type="EMBL" id="SKA78608.1"/>
    </source>
</evidence>
<dbReference type="GO" id="GO:0005886">
    <property type="term" value="C:plasma membrane"/>
    <property type="evidence" value="ECO:0007669"/>
    <property type="project" value="UniProtKB-SubCell"/>
</dbReference>
<dbReference type="Pfam" id="PF09976">
    <property type="entry name" value="TPR_21"/>
    <property type="match status" value="1"/>
</dbReference>
<protein>
    <recommendedName>
        <fullName evidence="8">Ancillary SecYEG translocon subunit</fullName>
    </recommendedName>
</protein>
<gene>
    <name evidence="11" type="ORF">SAMN02745130_01898</name>
</gene>
<evidence type="ECO:0000256" key="3">
    <source>
        <dbReference type="ARBA" id="ARBA00022692"/>
    </source>
</evidence>
<comment type="subcellular location">
    <subcellularLocation>
        <location evidence="1">Cell membrane</location>
        <topology evidence="1">Single-pass type II membrane protein</topology>
    </subcellularLocation>
</comment>
<evidence type="ECO:0000256" key="5">
    <source>
        <dbReference type="ARBA" id="ARBA00023136"/>
    </source>
</evidence>
<dbReference type="PIRSF" id="PIRSF006170">
    <property type="entry name" value="YfgM"/>
    <property type="match status" value="1"/>
</dbReference>
<organism evidence="11 12">
    <name type="scientific">Thiothrix eikelboomii</name>
    <dbReference type="NCBI Taxonomy" id="92487"/>
    <lineage>
        <taxon>Bacteria</taxon>
        <taxon>Pseudomonadati</taxon>
        <taxon>Pseudomonadota</taxon>
        <taxon>Gammaproteobacteria</taxon>
        <taxon>Thiotrichales</taxon>
        <taxon>Thiotrichaceae</taxon>
        <taxon>Thiothrix</taxon>
    </lineage>
</organism>
<dbReference type="PANTHER" id="PTHR38035:SF1">
    <property type="entry name" value="ANCILLARY SECYEG TRANSLOCON SUBUNIT"/>
    <property type="match status" value="1"/>
</dbReference>
<comment type="similarity">
    <text evidence="7">Belongs to the YfgM family.</text>
</comment>
<dbReference type="Gene3D" id="1.25.40.10">
    <property type="entry name" value="Tetratricopeptide repeat domain"/>
    <property type="match status" value="1"/>
</dbReference>
<dbReference type="STRING" id="92487.SAMN02745130_01898"/>
<evidence type="ECO:0000256" key="8">
    <source>
        <dbReference type="ARBA" id="ARBA00024235"/>
    </source>
</evidence>
<keyword evidence="6" id="KW-0143">Chaperone</keyword>
<keyword evidence="12" id="KW-1185">Reference proteome</keyword>
<dbReference type="OrthoDB" id="9789675at2"/>
<evidence type="ECO:0000313" key="12">
    <source>
        <dbReference type="Proteomes" id="UP000190460"/>
    </source>
</evidence>
<evidence type="ECO:0000259" key="10">
    <source>
        <dbReference type="Pfam" id="PF09976"/>
    </source>
</evidence>
<dbReference type="InterPro" id="IPR011990">
    <property type="entry name" value="TPR-like_helical_dom_sf"/>
</dbReference>